<feature type="compositionally biased region" description="Basic and acidic residues" evidence="1">
    <location>
        <begin position="153"/>
        <end position="167"/>
    </location>
</feature>
<feature type="compositionally biased region" description="Basic and acidic residues" evidence="1">
    <location>
        <begin position="64"/>
        <end position="101"/>
    </location>
</feature>
<dbReference type="AlphaFoldDB" id="A0A1V5MIW9"/>
<sequence length="209" mass="22671">MVKRPVQDPFIGVFEVGGPERVQPEQSVGERLVGQPFWIDRVQVLGGQHRDHRERNGQGGEQGEANHQRQLGEHHPGHPLDEDERQEDHHGGQRAGDDGGRDLAASLDGGRLGIQAVFPQAVDVLQDHDRVIHQHADSQRQAAQGHDVQGEAGEVHQCEGGDNRDRDGDGDDGGAEDIGKENEQDEDGEAAAVEGRGTDRGDGTLDVLR</sequence>
<name>A0A1V5MIW9_UNCT6</name>
<dbReference type="EMBL" id="MWAK01000048">
    <property type="protein sequence ID" value="OPZ93042.1"/>
    <property type="molecule type" value="Genomic_DNA"/>
</dbReference>
<evidence type="ECO:0000313" key="2">
    <source>
        <dbReference type="EMBL" id="OPZ93042.1"/>
    </source>
</evidence>
<feature type="region of interest" description="Disordered" evidence="1">
    <location>
        <begin position="43"/>
        <end position="107"/>
    </location>
</feature>
<proteinExistence type="predicted"/>
<gene>
    <name evidence="2" type="ORF">BWY73_00509</name>
</gene>
<dbReference type="Proteomes" id="UP000485484">
    <property type="component" value="Unassembled WGS sequence"/>
</dbReference>
<accession>A0A1V5MIW9</accession>
<feature type="compositionally biased region" description="Basic and acidic residues" evidence="1">
    <location>
        <begin position="196"/>
        <end position="209"/>
    </location>
</feature>
<organism evidence="2">
    <name type="scientific">candidate division TA06 bacterium ADurb.Bin417</name>
    <dbReference type="NCBI Taxonomy" id="1852828"/>
    <lineage>
        <taxon>Bacteria</taxon>
        <taxon>Bacteria division TA06</taxon>
    </lineage>
</organism>
<reference evidence="2" key="1">
    <citation type="submission" date="2017-02" db="EMBL/GenBank/DDBJ databases">
        <title>Delving into the versatile metabolic prowess of the omnipresent phylum Bacteroidetes.</title>
        <authorList>
            <person name="Nobu M.K."/>
            <person name="Mei R."/>
            <person name="Narihiro T."/>
            <person name="Kuroda K."/>
            <person name="Liu W.-T."/>
        </authorList>
    </citation>
    <scope>NUCLEOTIDE SEQUENCE</scope>
    <source>
        <strain evidence="2">ADurb.Bin417</strain>
    </source>
</reference>
<evidence type="ECO:0000256" key="1">
    <source>
        <dbReference type="SAM" id="MobiDB-lite"/>
    </source>
</evidence>
<feature type="region of interest" description="Disordered" evidence="1">
    <location>
        <begin position="134"/>
        <end position="209"/>
    </location>
</feature>
<comment type="caution">
    <text evidence="2">The sequence shown here is derived from an EMBL/GenBank/DDBJ whole genome shotgun (WGS) entry which is preliminary data.</text>
</comment>
<protein>
    <submittedName>
        <fullName evidence="2">Uncharacterized protein</fullName>
    </submittedName>
</protein>